<dbReference type="Pfam" id="PF16360">
    <property type="entry name" value="GTP-bdg_M"/>
    <property type="match status" value="1"/>
</dbReference>
<dbReference type="InterPro" id="IPR016496">
    <property type="entry name" value="GTPase_HflX"/>
</dbReference>
<dbReference type="InterPro" id="IPR042108">
    <property type="entry name" value="GTPase_HflX_N_sf"/>
</dbReference>
<protein>
    <recommendedName>
        <fullName evidence="5">GTPase HflX</fullName>
    </recommendedName>
    <alternativeName>
        <fullName evidence="5">GTP-binding protein HflX</fullName>
    </alternativeName>
</protein>
<keyword evidence="2 5" id="KW-0547">Nucleotide-binding</keyword>
<dbReference type="Gene3D" id="3.40.50.300">
    <property type="entry name" value="P-loop containing nucleotide triphosphate hydrolases"/>
    <property type="match status" value="1"/>
</dbReference>
<dbReference type="Pfam" id="PF13167">
    <property type="entry name" value="GTP-bdg_N"/>
    <property type="match status" value="1"/>
</dbReference>
<dbReference type="InterPro" id="IPR005225">
    <property type="entry name" value="Small_GTP-bd"/>
</dbReference>
<dbReference type="InterPro" id="IPR032305">
    <property type="entry name" value="GTP-bd_M"/>
</dbReference>
<comment type="subcellular location">
    <subcellularLocation>
        <location evidence="5">Cytoplasm</location>
    </subcellularLocation>
    <text evidence="5">May associate with membranes.</text>
</comment>
<reference evidence="8 9" key="1">
    <citation type="submission" date="2024-03" db="EMBL/GenBank/DDBJ databases">
        <title>Human intestinal bacterial collection.</title>
        <authorList>
            <person name="Pauvert C."/>
            <person name="Hitch T.C.A."/>
            <person name="Clavel T."/>
        </authorList>
    </citation>
    <scope>NUCLEOTIDE SEQUENCE [LARGE SCALE GENOMIC DNA]</scope>
    <source>
        <strain evidence="8 9">CLA-AP-H34</strain>
    </source>
</reference>
<dbReference type="PROSITE" id="PS51705">
    <property type="entry name" value="G_HFLX"/>
    <property type="match status" value="1"/>
</dbReference>
<proteinExistence type="inferred from homology"/>
<keyword evidence="3" id="KW-0460">Magnesium</keyword>
<dbReference type="EMBL" id="JBBMFT010000001">
    <property type="protein sequence ID" value="MEQ2455585.1"/>
    <property type="molecule type" value="Genomic_DNA"/>
</dbReference>
<dbReference type="SUPFAM" id="SSF52540">
    <property type="entry name" value="P-loop containing nucleoside triphosphate hydrolases"/>
    <property type="match status" value="1"/>
</dbReference>
<evidence type="ECO:0000313" key="8">
    <source>
        <dbReference type="EMBL" id="MEQ2455585.1"/>
    </source>
</evidence>
<dbReference type="InterPro" id="IPR025121">
    <property type="entry name" value="GTPase_HflX_N"/>
</dbReference>
<dbReference type="Gene3D" id="3.40.50.11060">
    <property type="entry name" value="GTPase HflX, N-terminal domain"/>
    <property type="match status" value="1"/>
</dbReference>
<dbReference type="InterPro" id="IPR027417">
    <property type="entry name" value="P-loop_NTPase"/>
</dbReference>
<keyword evidence="4 5" id="KW-0342">GTP-binding</keyword>
<dbReference type="NCBIfam" id="TIGR00231">
    <property type="entry name" value="small_GTP"/>
    <property type="match status" value="1"/>
</dbReference>
<dbReference type="NCBIfam" id="TIGR03156">
    <property type="entry name" value="GTP_HflX"/>
    <property type="match status" value="1"/>
</dbReference>
<evidence type="ECO:0000256" key="1">
    <source>
        <dbReference type="ARBA" id="ARBA00022723"/>
    </source>
</evidence>
<comment type="subunit">
    <text evidence="5">Monomer. Associates with the 50S ribosomal subunit.</text>
</comment>
<dbReference type="PIRSF" id="PIRSF006809">
    <property type="entry name" value="GTP-binding_hflX_prd"/>
    <property type="match status" value="1"/>
</dbReference>
<keyword evidence="9" id="KW-1185">Reference proteome</keyword>
<gene>
    <name evidence="5 8" type="primary">hflX</name>
    <name evidence="8" type="ORF">WMO45_03545</name>
</gene>
<comment type="similarity">
    <text evidence="5">Belongs to the TRAFAC class OBG-HflX-like GTPase superfamily. HflX GTPase family.</text>
</comment>
<evidence type="ECO:0000256" key="4">
    <source>
        <dbReference type="ARBA" id="ARBA00023134"/>
    </source>
</evidence>
<dbReference type="Pfam" id="PF01926">
    <property type="entry name" value="MMR_HSR1"/>
    <property type="match status" value="1"/>
</dbReference>
<feature type="domain" description="Hflx-type G" evidence="7">
    <location>
        <begin position="205"/>
        <end position="366"/>
    </location>
</feature>
<dbReference type="HAMAP" id="MF_00900">
    <property type="entry name" value="GTPase_HflX"/>
    <property type="match status" value="1"/>
</dbReference>
<dbReference type="RefSeq" id="WP_349139252.1">
    <property type="nucleotide sequence ID" value="NZ_JBBMFT010000001.1"/>
</dbReference>
<accession>A0ABV1ELW1</accession>
<feature type="coiled-coil region" evidence="6">
    <location>
        <begin position="164"/>
        <end position="198"/>
    </location>
</feature>
<name>A0ABV1ELW1_9FIRM</name>
<keyword evidence="5" id="KW-0963">Cytoplasm</keyword>
<sequence length="430" mass="48025">MTEEKKATIINRAVLVGLNARCLSDEENADEASMEELADLLETAGGECVGVVFQNKDAPDPRTFIGEGKVAEVKQLVDAMGADMVIVDNPLSPSQQRVLSEDLGVQVLDRAALILDIFAQRARTREGRLQVELAQYQYLLPRLLGMWTHLERQEGAIGTRGPGETQLETDRRHIRRKIQKLREELEQVRRVRATQRQRREKNEVPVVAIVGYTNAGKSTLLNKLTGADIPANNRLFDTLDTTTRTLEISDTCTVLLSDTVGFIRKLPHHLVEAFKATLEELSYADLLLHVIDASNPLWREQAQVVDQLIVELGAEQTPRIEVFNKSDKYTGDIIPHGADIVSISAKTGQGLDELLRKIGERLDTGACRVVLHIPYDQGGLVDLLHRQAKVERVDYGACIEVEAVCTPVQLGRLKEYVVSGWTPPKEFWED</sequence>
<evidence type="ECO:0000256" key="6">
    <source>
        <dbReference type="SAM" id="Coils"/>
    </source>
</evidence>
<comment type="function">
    <text evidence="5">GTPase that associates with the 50S ribosomal subunit and may have a role during protein synthesis or ribosome biogenesis.</text>
</comment>
<dbReference type="PRINTS" id="PR00326">
    <property type="entry name" value="GTP1OBG"/>
</dbReference>
<comment type="caution">
    <text evidence="8">The sequence shown here is derived from an EMBL/GenBank/DDBJ whole genome shotgun (WGS) entry which is preliminary data.</text>
</comment>
<dbReference type="CDD" id="cd01878">
    <property type="entry name" value="HflX"/>
    <property type="match status" value="1"/>
</dbReference>
<dbReference type="InterPro" id="IPR030394">
    <property type="entry name" value="G_HFLX_dom"/>
</dbReference>
<dbReference type="Gene3D" id="6.10.250.2860">
    <property type="match status" value="1"/>
</dbReference>
<evidence type="ECO:0000256" key="3">
    <source>
        <dbReference type="ARBA" id="ARBA00022842"/>
    </source>
</evidence>
<keyword evidence="6" id="KW-0175">Coiled coil</keyword>
<dbReference type="PANTHER" id="PTHR10229">
    <property type="entry name" value="GTP-BINDING PROTEIN HFLX"/>
    <property type="match status" value="1"/>
</dbReference>
<dbReference type="PANTHER" id="PTHR10229:SF0">
    <property type="entry name" value="GTP-BINDING PROTEIN 6-RELATED"/>
    <property type="match status" value="1"/>
</dbReference>
<evidence type="ECO:0000256" key="5">
    <source>
        <dbReference type="HAMAP-Rule" id="MF_00900"/>
    </source>
</evidence>
<organism evidence="8 9">
    <name type="scientific">Flavonifractor hominis</name>
    <dbReference type="NCBI Taxonomy" id="3133178"/>
    <lineage>
        <taxon>Bacteria</taxon>
        <taxon>Bacillati</taxon>
        <taxon>Bacillota</taxon>
        <taxon>Clostridia</taxon>
        <taxon>Eubacteriales</taxon>
        <taxon>Oscillospiraceae</taxon>
        <taxon>Flavonifractor</taxon>
    </lineage>
</organism>
<dbReference type="Proteomes" id="UP001440599">
    <property type="component" value="Unassembled WGS sequence"/>
</dbReference>
<keyword evidence="1" id="KW-0479">Metal-binding</keyword>
<evidence type="ECO:0000256" key="2">
    <source>
        <dbReference type="ARBA" id="ARBA00022741"/>
    </source>
</evidence>
<evidence type="ECO:0000259" key="7">
    <source>
        <dbReference type="PROSITE" id="PS51705"/>
    </source>
</evidence>
<evidence type="ECO:0000313" key="9">
    <source>
        <dbReference type="Proteomes" id="UP001440599"/>
    </source>
</evidence>
<dbReference type="InterPro" id="IPR006073">
    <property type="entry name" value="GTP-bd"/>
</dbReference>